<feature type="compositionally biased region" description="Low complexity" evidence="1">
    <location>
        <begin position="20"/>
        <end position="29"/>
    </location>
</feature>
<gene>
    <name evidence="3" type="ORF">O181_045309</name>
</gene>
<feature type="transmembrane region" description="Helical" evidence="2">
    <location>
        <begin position="163"/>
        <end position="184"/>
    </location>
</feature>
<dbReference type="InterPro" id="IPR040410">
    <property type="entry name" value="UPF0658_Golgi"/>
</dbReference>
<keyword evidence="2" id="KW-1133">Transmembrane helix</keyword>
<evidence type="ECO:0000313" key="4">
    <source>
        <dbReference type="Proteomes" id="UP000765509"/>
    </source>
</evidence>
<feature type="transmembrane region" description="Helical" evidence="2">
    <location>
        <begin position="204"/>
        <end position="226"/>
    </location>
</feature>
<feature type="transmembrane region" description="Helical" evidence="2">
    <location>
        <begin position="252"/>
        <end position="272"/>
    </location>
</feature>
<evidence type="ECO:0000313" key="3">
    <source>
        <dbReference type="EMBL" id="MBW0505594.1"/>
    </source>
</evidence>
<feature type="transmembrane region" description="Helical" evidence="2">
    <location>
        <begin position="94"/>
        <end position="118"/>
    </location>
</feature>
<reference evidence="3" key="1">
    <citation type="submission" date="2021-03" db="EMBL/GenBank/DDBJ databases">
        <title>Draft genome sequence of rust myrtle Austropuccinia psidii MF-1, a brazilian biotype.</title>
        <authorList>
            <person name="Quecine M.C."/>
            <person name="Pachon D.M.R."/>
            <person name="Bonatelli M.L."/>
            <person name="Correr F.H."/>
            <person name="Franceschini L.M."/>
            <person name="Leite T.F."/>
            <person name="Margarido G.R.A."/>
            <person name="Almeida C.A."/>
            <person name="Ferrarezi J.A."/>
            <person name="Labate C.A."/>
        </authorList>
    </citation>
    <scope>NUCLEOTIDE SEQUENCE</scope>
    <source>
        <strain evidence="3">MF-1</strain>
    </source>
</reference>
<accession>A0A9Q3DLT6</accession>
<evidence type="ECO:0000256" key="2">
    <source>
        <dbReference type="SAM" id="Phobius"/>
    </source>
</evidence>
<dbReference type="PANTHER" id="PTHR34391">
    <property type="entry name" value="UPF0658 GOLGI APPARATUS MEMBRANE PROTEIN C1952.10C-RELATED"/>
    <property type="match status" value="1"/>
</dbReference>
<keyword evidence="4" id="KW-1185">Reference proteome</keyword>
<proteinExistence type="predicted"/>
<dbReference type="Proteomes" id="UP000765509">
    <property type="component" value="Unassembled WGS sequence"/>
</dbReference>
<feature type="region of interest" description="Disordered" evidence="1">
    <location>
        <begin position="1"/>
        <end position="42"/>
    </location>
</feature>
<sequence>MMEKSPHSIPASSSTHKASNDASYQSSSSLEKHEIYPSPSNPFNSDQIFDEKQLELDPNFTSNSYSPHHSNSSIQSSIHTVSTNSKSKQSYKNFLLVFTLLSQSLGVIGFFASIYISLKAFIDPSHHSSYQTILAYLIIFIIATLFAIYISIDSLLNRNTYQLIALCFFQTAMTGLGLILPHQISDAIKDQISHHIFRMVEWRLIVVPGIFGLTTLTLIWLTWFFYKEFGWQIYKKLGADLQLKKALQIKSIFFMLQKFNFFFLVGFCVLIVQMRKENQNQLDILDIILPAIALGSSCLVILFATIAVELELVLFMAMYALVWAAAMVFLCYEAIIFHPLSKSLKNQRSFVLFSALSILLLFATGIMSLLCLRNFGKGLKQARTTWLFRSRRRESSIKGSATLQPCRAILD</sequence>
<evidence type="ECO:0000256" key="1">
    <source>
        <dbReference type="SAM" id="MobiDB-lite"/>
    </source>
</evidence>
<keyword evidence="2" id="KW-0472">Membrane</keyword>
<feature type="transmembrane region" description="Helical" evidence="2">
    <location>
        <begin position="130"/>
        <end position="151"/>
    </location>
</feature>
<dbReference type="PANTHER" id="PTHR34391:SF2">
    <property type="entry name" value="TRP C-TERMINAL DOMAIN-CONTAINING PROTEIN"/>
    <property type="match status" value="1"/>
</dbReference>
<dbReference type="EMBL" id="AVOT02018584">
    <property type="protein sequence ID" value="MBW0505594.1"/>
    <property type="molecule type" value="Genomic_DNA"/>
</dbReference>
<dbReference type="GO" id="GO:0005794">
    <property type="term" value="C:Golgi apparatus"/>
    <property type="evidence" value="ECO:0007669"/>
    <property type="project" value="TreeGrafter"/>
</dbReference>
<feature type="transmembrane region" description="Helical" evidence="2">
    <location>
        <begin position="313"/>
        <end position="338"/>
    </location>
</feature>
<feature type="transmembrane region" description="Helical" evidence="2">
    <location>
        <begin position="350"/>
        <end position="372"/>
    </location>
</feature>
<name>A0A9Q3DLT6_9BASI</name>
<dbReference type="OrthoDB" id="2448307at2759"/>
<keyword evidence="2" id="KW-0812">Transmembrane</keyword>
<protein>
    <submittedName>
        <fullName evidence="3">Uncharacterized protein</fullName>
    </submittedName>
</protein>
<feature type="transmembrane region" description="Helical" evidence="2">
    <location>
        <begin position="284"/>
        <end position="306"/>
    </location>
</feature>
<organism evidence="3 4">
    <name type="scientific">Austropuccinia psidii MF-1</name>
    <dbReference type="NCBI Taxonomy" id="1389203"/>
    <lineage>
        <taxon>Eukaryota</taxon>
        <taxon>Fungi</taxon>
        <taxon>Dikarya</taxon>
        <taxon>Basidiomycota</taxon>
        <taxon>Pucciniomycotina</taxon>
        <taxon>Pucciniomycetes</taxon>
        <taxon>Pucciniales</taxon>
        <taxon>Sphaerophragmiaceae</taxon>
        <taxon>Austropuccinia</taxon>
    </lineage>
</organism>
<dbReference type="AlphaFoldDB" id="A0A9Q3DLT6"/>
<comment type="caution">
    <text evidence="3">The sequence shown here is derived from an EMBL/GenBank/DDBJ whole genome shotgun (WGS) entry which is preliminary data.</text>
</comment>